<protein>
    <recommendedName>
        <fullName evidence="4">Uncharacterized AAA domain-containing protein ycf46</fullName>
    </recommendedName>
</protein>
<comment type="similarity">
    <text evidence="3">Belongs to the AAA ATPase family. Highly divergent.</text>
</comment>
<dbReference type="AlphaFoldDB" id="A0A2K8TA84"/>
<dbReference type="SUPFAM" id="SSF52540">
    <property type="entry name" value="P-loop containing nucleoside triphosphate hydrolases"/>
    <property type="match status" value="1"/>
</dbReference>
<dbReference type="Proteomes" id="UP000232003">
    <property type="component" value="Plasmid pNFSY08"/>
</dbReference>
<evidence type="ECO:0000256" key="4">
    <source>
        <dbReference type="ARBA" id="ARBA00040480"/>
    </source>
</evidence>
<organism evidence="6 7">
    <name type="scientific">Nostoc flagelliforme CCNUN1</name>
    <dbReference type="NCBI Taxonomy" id="2038116"/>
    <lineage>
        <taxon>Bacteria</taxon>
        <taxon>Bacillati</taxon>
        <taxon>Cyanobacteriota</taxon>
        <taxon>Cyanophyceae</taxon>
        <taxon>Nostocales</taxon>
        <taxon>Nostocaceae</taxon>
        <taxon>Nostoc</taxon>
    </lineage>
</organism>
<feature type="domain" description="AAA+ ATPase" evidence="5">
    <location>
        <begin position="299"/>
        <end position="428"/>
    </location>
</feature>
<gene>
    <name evidence="6" type="ORF">COO91_10845</name>
</gene>
<evidence type="ECO:0000313" key="6">
    <source>
        <dbReference type="EMBL" id="AUB44607.1"/>
    </source>
</evidence>
<dbReference type="Gene3D" id="3.40.50.300">
    <property type="entry name" value="P-loop containing nucleotide triphosphate hydrolases"/>
    <property type="match status" value="1"/>
</dbReference>
<reference evidence="6 7" key="1">
    <citation type="submission" date="2017-11" db="EMBL/GenBank/DDBJ databases">
        <title>Complete genome of a free-living desiccation-tolerant cyanobacterium and its photosynthetic adaptation to extreme terrestrial habitat.</title>
        <authorList>
            <person name="Shang J."/>
        </authorList>
    </citation>
    <scope>NUCLEOTIDE SEQUENCE [LARGE SCALE GENOMIC DNA]</scope>
    <source>
        <strain evidence="6 7">CCNUN1</strain>
        <plasmid evidence="7">pnfsy08</plasmid>
    </source>
</reference>
<proteinExistence type="inferred from homology"/>
<dbReference type="SMART" id="SM00382">
    <property type="entry name" value="AAA"/>
    <property type="match status" value="1"/>
</dbReference>
<keyword evidence="2" id="KW-0067">ATP-binding</keyword>
<accession>A0A2K8TA84</accession>
<keyword evidence="6" id="KW-0614">Plasmid</keyword>
<sequence>METIFYNFYYQDDQQIKKLMNTALIEQVFDLIKLNNPLIAIESPLQERARLLKSIARECQQKHVLCYLWTLSDDQLHQLEVNGQDLILQQVLEYQPMTKNKREDYFEILRFWKATEKEGILILEGIFPWLGDSTTDPDFFLTAEWIKSALINLKLDNRNSNRTAILLGPNASLSSEITAFVPTITQELPTVEEISNYLQGILPKNYSEKEIHEIALAAVGMYLADIEYGINWATASCTKAQELTKKLSLYKTDLLRRVYNIEFLQPPAIEVGGLDLMQESFKTYKRLLTPLAKAYNLRLPKGILLIGPPGTGKSHSAKACSQRLGIPMIVLEWGSFRSYGNMAEYKLKNLLALVDRINRVILYLDDFDKGFTLNDDLSRRLAGMLLTWMQERKSDVLIIASANNIEWLPPELTRSGRFDDIFKVDLPNNGERHSIFKIHLARFDYRFRDRDGFSDEEWRRLLKATHRCVGAEIQAIVERAAISTFCLMFTDDVPPVGELPPLEIRLEALLSARNNMNPLAIREAERIEGMRNKADLQGLPSSPLDSSIYSVGNVNIFG</sequence>
<name>A0A2K8TA84_9NOSO</name>
<keyword evidence="1" id="KW-0547">Nucleotide-binding</keyword>
<dbReference type="Gene3D" id="1.10.8.60">
    <property type="match status" value="1"/>
</dbReference>
<evidence type="ECO:0000256" key="1">
    <source>
        <dbReference type="ARBA" id="ARBA00022741"/>
    </source>
</evidence>
<geneLocation type="plasmid" evidence="7">
    <name>pnfsy08</name>
</geneLocation>
<dbReference type="Pfam" id="PF00004">
    <property type="entry name" value="AAA"/>
    <property type="match status" value="1"/>
</dbReference>
<dbReference type="GO" id="GO:0005524">
    <property type="term" value="F:ATP binding"/>
    <property type="evidence" value="ECO:0007669"/>
    <property type="project" value="UniProtKB-KW"/>
</dbReference>
<dbReference type="PANTHER" id="PTHR42960:SF1">
    <property type="entry name" value="YCF46 PROTEIN"/>
    <property type="match status" value="1"/>
</dbReference>
<keyword evidence="7" id="KW-1185">Reference proteome</keyword>
<dbReference type="PANTHER" id="PTHR42960">
    <property type="entry name" value="YCF46 PROTEIN"/>
    <property type="match status" value="1"/>
</dbReference>
<dbReference type="EMBL" id="CP024793">
    <property type="protein sequence ID" value="AUB44607.1"/>
    <property type="molecule type" value="Genomic_DNA"/>
</dbReference>
<evidence type="ECO:0000256" key="3">
    <source>
        <dbReference type="ARBA" id="ARBA00038088"/>
    </source>
</evidence>
<dbReference type="InterPro" id="IPR027417">
    <property type="entry name" value="P-loop_NTPase"/>
</dbReference>
<evidence type="ECO:0000313" key="7">
    <source>
        <dbReference type="Proteomes" id="UP000232003"/>
    </source>
</evidence>
<evidence type="ECO:0000259" key="5">
    <source>
        <dbReference type="SMART" id="SM00382"/>
    </source>
</evidence>
<dbReference type="KEGG" id="nfl:COO91_10845"/>
<dbReference type="InterPro" id="IPR003593">
    <property type="entry name" value="AAA+_ATPase"/>
</dbReference>
<dbReference type="InterPro" id="IPR052381">
    <property type="entry name" value="AAA_domain_protein"/>
</dbReference>
<dbReference type="GO" id="GO:0016887">
    <property type="term" value="F:ATP hydrolysis activity"/>
    <property type="evidence" value="ECO:0007669"/>
    <property type="project" value="InterPro"/>
</dbReference>
<dbReference type="InterPro" id="IPR003959">
    <property type="entry name" value="ATPase_AAA_core"/>
</dbReference>
<evidence type="ECO:0000256" key="2">
    <source>
        <dbReference type="ARBA" id="ARBA00022840"/>
    </source>
</evidence>